<evidence type="ECO:0000259" key="1">
    <source>
        <dbReference type="SMART" id="SM00128"/>
    </source>
</evidence>
<protein>
    <recommendedName>
        <fullName evidence="1">Inositol polyphosphate-related phosphatase domain-containing protein</fullName>
    </recommendedName>
</protein>
<sequence length="472" mass="50449">MKLRTFTWNVCGLDVEHLEAKDAERLDSILAQLTATDADVVCCGLVEVVDLDPGTVLRDSIKTDSVFRTRRVESWRVKCRNALGDAYTEITSGGLVGVALFVFAKPDTLVGVDVSTIATGSLGGALGNKGAVVMRMTPCKSTYFHVVHAHMASDLDQVAARNAEYAQIVNTRCVPEEHSALGDAIRGSRLWQLIGPVPSEGFGVLDADVVIWQGDLNYRLGDEGDAPPPPSPSFARRASVVAGAVVGGAAAVATGVGVAVVGVGAAVAGGAAVGAGATAGAEKLVAGGSPEKAATPKEDIWRDVVDAIEKEDWDTLRSRDQLIDAIDSGDAFEGFREADLAFPPTYKLIRNDEDALRYKQNRRPAWCDRVIWRGDAVSCKAYDCVPSALSDPVWKSKFYGAFVLNHRVDLHAIDATPARWRGDAGSSPLDQARTAAASPRNDLVKNCRCTRRHWLISTQVRSRARVCRPGVG</sequence>
<dbReference type="InterPro" id="IPR046985">
    <property type="entry name" value="IP5"/>
</dbReference>
<dbReference type="OrthoDB" id="62798at2759"/>
<dbReference type="GO" id="GO:0046856">
    <property type="term" value="P:phosphatidylinositol dephosphorylation"/>
    <property type="evidence" value="ECO:0007669"/>
    <property type="project" value="InterPro"/>
</dbReference>
<dbReference type="InterPro" id="IPR036691">
    <property type="entry name" value="Endo/exonu/phosph_ase_sf"/>
</dbReference>
<reference evidence="2" key="1">
    <citation type="submission" date="2021-11" db="EMBL/GenBank/DDBJ databases">
        <authorList>
            <consortium name="Genoscope - CEA"/>
            <person name="William W."/>
        </authorList>
    </citation>
    <scope>NUCLEOTIDE SEQUENCE</scope>
</reference>
<dbReference type="AlphaFoldDB" id="A0A8J2S3J9"/>
<evidence type="ECO:0000313" key="3">
    <source>
        <dbReference type="Proteomes" id="UP000789595"/>
    </source>
</evidence>
<name>A0A8J2S3J9_9STRA</name>
<evidence type="ECO:0000313" key="2">
    <source>
        <dbReference type="EMBL" id="CAH0364203.1"/>
    </source>
</evidence>
<dbReference type="SMART" id="SM00128">
    <property type="entry name" value="IPPc"/>
    <property type="match status" value="1"/>
</dbReference>
<keyword evidence="3" id="KW-1185">Reference proteome</keyword>
<dbReference type="PANTHER" id="PTHR11200">
    <property type="entry name" value="INOSITOL 5-PHOSPHATASE"/>
    <property type="match status" value="1"/>
</dbReference>
<proteinExistence type="predicted"/>
<dbReference type="InterPro" id="IPR000300">
    <property type="entry name" value="IPPc"/>
</dbReference>
<organism evidence="2 3">
    <name type="scientific">Pelagomonas calceolata</name>
    <dbReference type="NCBI Taxonomy" id="35677"/>
    <lineage>
        <taxon>Eukaryota</taxon>
        <taxon>Sar</taxon>
        <taxon>Stramenopiles</taxon>
        <taxon>Ochrophyta</taxon>
        <taxon>Pelagophyceae</taxon>
        <taxon>Pelagomonadales</taxon>
        <taxon>Pelagomonadaceae</taxon>
        <taxon>Pelagomonas</taxon>
    </lineage>
</organism>
<feature type="domain" description="Inositol polyphosphate-related phosphatase" evidence="1">
    <location>
        <begin position="1"/>
        <end position="414"/>
    </location>
</feature>
<dbReference type="GO" id="GO:0004439">
    <property type="term" value="F:phosphatidylinositol-4,5-bisphosphate 5-phosphatase activity"/>
    <property type="evidence" value="ECO:0007669"/>
    <property type="project" value="TreeGrafter"/>
</dbReference>
<dbReference type="Pfam" id="PF22669">
    <property type="entry name" value="Exo_endo_phos2"/>
    <property type="match status" value="2"/>
</dbReference>
<dbReference type="Proteomes" id="UP000789595">
    <property type="component" value="Unassembled WGS sequence"/>
</dbReference>
<dbReference type="EMBL" id="CAKKNE010000001">
    <property type="protein sequence ID" value="CAH0364203.1"/>
    <property type="molecule type" value="Genomic_DNA"/>
</dbReference>
<dbReference type="Gene3D" id="3.60.10.10">
    <property type="entry name" value="Endonuclease/exonuclease/phosphatase"/>
    <property type="match status" value="1"/>
</dbReference>
<dbReference type="SUPFAM" id="SSF56219">
    <property type="entry name" value="DNase I-like"/>
    <property type="match status" value="1"/>
</dbReference>
<accession>A0A8J2S3J9</accession>
<comment type="caution">
    <text evidence="2">The sequence shown here is derived from an EMBL/GenBank/DDBJ whole genome shotgun (WGS) entry which is preliminary data.</text>
</comment>
<gene>
    <name evidence="2" type="ORF">PECAL_1P05560</name>
</gene>